<sequence>MSERFTAQNLLGDNVAVSLVAQANAARDEASTKESAAARPRRRRIPRVDPWERTAFNSKVPRWVRSAARAFADEEDQDLQDLHAAGLVLLMSARGFDVESFMPETGPKDPEKTSALVELLGSLKQSENAG</sequence>
<evidence type="ECO:0000256" key="1">
    <source>
        <dbReference type="SAM" id="MobiDB-lite"/>
    </source>
</evidence>
<organism evidence="2 3">
    <name type="scientific">Amycolatopsis keratiniphila subsp. keratiniphila</name>
    <dbReference type="NCBI Taxonomy" id="227715"/>
    <lineage>
        <taxon>Bacteria</taxon>
        <taxon>Bacillati</taxon>
        <taxon>Actinomycetota</taxon>
        <taxon>Actinomycetes</taxon>
        <taxon>Pseudonocardiales</taxon>
        <taxon>Pseudonocardiaceae</taxon>
        <taxon>Amycolatopsis</taxon>
        <taxon>Amycolatopsis japonica group</taxon>
    </lineage>
</organism>
<gene>
    <name evidence="2" type="ORF">AVR91_0204375</name>
</gene>
<evidence type="ECO:0000313" key="2">
    <source>
        <dbReference type="EMBL" id="ONF73972.1"/>
    </source>
</evidence>
<name>A0A1W2M249_9PSEU</name>
<evidence type="ECO:0000313" key="3">
    <source>
        <dbReference type="Proteomes" id="UP000076660"/>
    </source>
</evidence>
<dbReference type="AlphaFoldDB" id="A0A1W2M249"/>
<dbReference type="EMBL" id="LQMT02000006">
    <property type="protein sequence ID" value="ONF73972.1"/>
    <property type="molecule type" value="Genomic_DNA"/>
</dbReference>
<reference evidence="2 3" key="1">
    <citation type="submission" date="2016-12" db="EMBL/GenBank/DDBJ databases">
        <title>Amycolatopsis keratiniphila subsp. keratiniphila genome sequencing and assembly.</title>
        <authorList>
            <person name="Mayilraj S."/>
            <person name="Kaur N."/>
        </authorList>
    </citation>
    <scope>NUCLEOTIDE SEQUENCE [LARGE SCALE GENOMIC DNA]</scope>
    <source>
        <strain evidence="2 3">DSM 44409</strain>
    </source>
</reference>
<dbReference type="Proteomes" id="UP000076660">
    <property type="component" value="Unassembled WGS sequence"/>
</dbReference>
<dbReference type="RefSeq" id="WP_063276363.1">
    <property type="nucleotide sequence ID" value="NZ_LQMT02000006.1"/>
</dbReference>
<protein>
    <submittedName>
        <fullName evidence="2">Uncharacterized protein</fullName>
    </submittedName>
</protein>
<comment type="caution">
    <text evidence="2">The sequence shown here is derived from an EMBL/GenBank/DDBJ whole genome shotgun (WGS) entry which is preliminary data.</text>
</comment>
<proteinExistence type="predicted"/>
<feature type="region of interest" description="Disordered" evidence="1">
    <location>
        <begin position="23"/>
        <end position="44"/>
    </location>
</feature>
<accession>A0A1W2M249</accession>